<feature type="transmembrane region" description="Helical" evidence="5">
    <location>
        <begin position="16"/>
        <end position="40"/>
    </location>
</feature>
<dbReference type="SUPFAM" id="SSF144091">
    <property type="entry name" value="Rhomboid-like"/>
    <property type="match status" value="1"/>
</dbReference>
<feature type="domain" description="Peptidase S54 rhomboid" evidence="6">
    <location>
        <begin position="47"/>
        <end position="189"/>
    </location>
</feature>
<evidence type="ECO:0000256" key="1">
    <source>
        <dbReference type="ARBA" id="ARBA00004141"/>
    </source>
</evidence>
<evidence type="ECO:0000256" key="5">
    <source>
        <dbReference type="SAM" id="Phobius"/>
    </source>
</evidence>
<dbReference type="GO" id="GO:0016020">
    <property type="term" value="C:membrane"/>
    <property type="evidence" value="ECO:0007669"/>
    <property type="project" value="UniProtKB-SubCell"/>
</dbReference>
<evidence type="ECO:0000313" key="7">
    <source>
        <dbReference type="EMBL" id="VAW69472.1"/>
    </source>
</evidence>
<dbReference type="Pfam" id="PF01694">
    <property type="entry name" value="Rhomboid"/>
    <property type="match status" value="1"/>
</dbReference>
<feature type="transmembrane region" description="Helical" evidence="5">
    <location>
        <begin position="113"/>
        <end position="130"/>
    </location>
</feature>
<dbReference type="AlphaFoldDB" id="A0A3B0Y243"/>
<keyword evidence="3 5" id="KW-1133">Transmembrane helix</keyword>
<dbReference type="InterPro" id="IPR022764">
    <property type="entry name" value="Peptidase_S54_rhomboid_dom"/>
</dbReference>
<sequence length="194" mass="22094">MTQFPHLFKLPLFRGLFLWLVLFFLCFLIQFFQLADYFAFNRTLIEQWQLWRLLSGHLTHLSWNHFLLNMAGLFMVAFFFAGYQSRGYWIGALLFIALVCSAGLMLDNQLQRYVGFSGVLHGLFIIGGRWELKKHTTSGAVLLVLIVGKLIWEQLYGALPGSETMAGGRVAVNAHLYGAIAGAVYCFRLTTRDS</sequence>
<proteinExistence type="predicted"/>
<evidence type="ECO:0000259" key="6">
    <source>
        <dbReference type="Pfam" id="PF01694"/>
    </source>
</evidence>
<keyword evidence="2 5" id="KW-0812">Transmembrane</keyword>
<dbReference type="NCBIfam" id="TIGR03902">
    <property type="entry name" value="rhom_GG_sort"/>
    <property type="match status" value="1"/>
</dbReference>
<evidence type="ECO:0000256" key="2">
    <source>
        <dbReference type="ARBA" id="ARBA00022692"/>
    </source>
</evidence>
<gene>
    <name evidence="7" type="ORF">MNBD_GAMMA10-1788</name>
</gene>
<dbReference type="InterPro" id="IPR035952">
    <property type="entry name" value="Rhomboid-like_sf"/>
</dbReference>
<dbReference type="InterPro" id="IPR023826">
    <property type="entry name" value="Rhom-like_SP_proteobac"/>
</dbReference>
<keyword evidence="4 5" id="KW-0472">Membrane</keyword>
<dbReference type="GO" id="GO:0004252">
    <property type="term" value="F:serine-type endopeptidase activity"/>
    <property type="evidence" value="ECO:0007669"/>
    <property type="project" value="InterPro"/>
</dbReference>
<organism evidence="7">
    <name type="scientific">hydrothermal vent metagenome</name>
    <dbReference type="NCBI Taxonomy" id="652676"/>
    <lineage>
        <taxon>unclassified sequences</taxon>
        <taxon>metagenomes</taxon>
        <taxon>ecological metagenomes</taxon>
    </lineage>
</organism>
<feature type="transmembrane region" description="Helical" evidence="5">
    <location>
        <begin position="87"/>
        <end position="106"/>
    </location>
</feature>
<dbReference type="Gene3D" id="1.20.1540.10">
    <property type="entry name" value="Rhomboid-like"/>
    <property type="match status" value="1"/>
</dbReference>
<reference evidence="7" key="1">
    <citation type="submission" date="2018-06" db="EMBL/GenBank/DDBJ databases">
        <authorList>
            <person name="Zhirakovskaya E."/>
        </authorList>
    </citation>
    <scope>NUCLEOTIDE SEQUENCE</scope>
</reference>
<accession>A0A3B0Y243</accession>
<feature type="transmembrane region" description="Helical" evidence="5">
    <location>
        <begin position="61"/>
        <end position="81"/>
    </location>
</feature>
<name>A0A3B0Y243_9ZZZZ</name>
<evidence type="ECO:0000256" key="3">
    <source>
        <dbReference type="ARBA" id="ARBA00022989"/>
    </source>
</evidence>
<protein>
    <submittedName>
        <fullName evidence="7">Integral membrane protein</fullName>
    </submittedName>
</protein>
<evidence type="ECO:0000256" key="4">
    <source>
        <dbReference type="ARBA" id="ARBA00023136"/>
    </source>
</evidence>
<comment type="subcellular location">
    <subcellularLocation>
        <location evidence="1">Membrane</location>
        <topology evidence="1">Multi-pass membrane protein</topology>
    </subcellularLocation>
</comment>
<dbReference type="EMBL" id="UOFJ01000432">
    <property type="protein sequence ID" value="VAW69472.1"/>
    <property type="molecule type" value="Genomic_DNA"/>
</dbReference>